<dbReference type="EMBL" id="AYTS01000056">
    <property type="protein sequence ID" value="OOP56931.1"/>
    <property type="molecule type" value="Genomic_DNA"/>
</dbReference>
<reference evidence="2 3" key="1">
    <citation type="journal article" date="2017" name="Water Res.">
        <title>Discovery and metagenomic analysis of an anammox bacterial enrichment related to Candidatus "Brocadia caroliniensis" in a full-scale glycerol-fed nitritation-denitritation separate centrate treatment process.</title>
        <authorList>
            <person name="Park H."/>
            <person name="Brotto A.C."/>
            <person name="van Loosdrecht M.C."/>
            <person name="Chandran K."/>
        </authorList>
    </citation>
    <scope>NUCLEOTIDE SEQUENCE [LARGE SCALE GENOMIC DNA]</scope>
    <source>
        <strain evidence="2">26THWARD</strain>
    </source>
</reference>
<accession>A0A1V4AV21</accession>
<feature type="transmembrane region" description="Helical" evidence="1">
    <location>
        <begin position="61"/>
        <end position="82"/>
    </location>
</feature>
<comment type="caution">
    <text evidence="2">The sequence shown here is derived from an EMBL/GenBank/DDBJ whole genome shotgun (WGS) entry which is preliminary data.</text>
</comment>
<proteinExistence type="predicted"/>
<gene>
    <name evidence="2" type="ORF">AYP45_06350</name>
</gene>
<dbReference type="STRING" id="1004156.AYP45_06350"/>
<feature type="transmembrane region" description="Helical" evidence="1">
    <location>
        <begin position="30"/>
        <end position="49"/>
    </location>
</feature>
<organism evidence="2 3">
    <name type="scientific">Candidatus Brocadia carolinensis</name>
    <dbReference type="NCBI Taxonomy" id="1004156"/>
    <lineage>
        <taxon>Bacteria</taxon>
        <taxon>Pseudomonadati</taxon>
        <taxon>Planctomycetota</taxon>
        <taxon>Candidatus Brocadiia</taxon>
        <taxon>Candidatus Brocadiales</taxon>
        <taxon>Candidatus Brocadiaceae</taxon>
        <taxon>Candidatus Brocadia</taxon>
    </lineage>
</organism>
<keyword evidence="1" id="KW-0472">Membrane</keyword>
<feature type="transmembrane region" description="Helical" evidence="1">
    <location>
        <begin position="94"/>
        <end position="113"/>
    </location>
</feature>
<keyword evidence="1" id="KW-0812">Transmembrane</keyword>
<dbReference type="AlphaFoldDB" id="A0A1V4AV21"/>
<protein>
    <submittedName>
        <fullName evidence="2">DUF3147 domain-containing protein</fullName>
    </submittedName>
</protein>
<evidence type="ECO:0000256" key="1">
    <source>
        <dbReference type="SAM" id="Phobius"/>
    </source>
</evidence>
<sequence length="114" mass="12356">MQLKNFILYFILGGSIVSAVTFMGSHGKGLLAAFVATFPTMTVLTFALIHSKAGHAATVDYARGLLFMTPPWIVYVLCLIMLLPKLGFLKSLTIGVLTYMILAGVVSVVVKYLK</sequence>
<keyword evidence="1" id="KW-1133">Transmembrane helix</keyword>
<evidence type="ECO:0000313" key="2">
    <source>
        <dbReference type="EMBL" id="OOP56931.1"/>
    </source>
</evidence>
<evidence type="ECO:0000313" key="3">
    <source>
        <dbReference type="Proteomes" id="UP000189681"/>
    </source>
</evidence>
<feature type="transmembrane region" description="Helical" evidence="1">
    <location>
        <begin position="7"/>
        <end position="24"/>
    </location>
</feature>
<dbReference type="Proteomes" id="UP000189681">
    <property type="component" value="Unassembled WGS sequence"/>
</dbReference>
<name>A0A1V4AV21_9BACT</name>